<dbReference type="PRINTS" id="PR00502">
    <property type="entry name" value="NUDIXFAMILY"/>
</dbReference>
<evidence type="ECO:0000256" key="3">
    <source>
        <dbReference type="SAM" id="MobiDB-lite"/>
    </source>
</evidence>
<evidence type="ECO:0000256" key="2">
    <source>
        <dbReference type="ARBA" id="ARBA00022801"/>
    </source>
</evidence>
<dbReference type="PANTHER" id="PTHR43046:SF14">
    <property type="entry name" value="MUTT_NUDIX FAMILY PROTEIN"/>
    <property type="match status" value="1"/>
</dbReference>
<comment type="cofactor">
    <cofactor evidence="1">
        <name>Mg(2+)</name>
        <dbReference type="ChEBI" id="CHEBI:18420"/>
    </cofactor>
</comment>
<keyword evidence="6" id="KW-1185">Reference proteome</keyword>
<dbReference type="PANTHER" id="PTHR43046">
    <property type="entry name" value="GDP-MANNOSE MANNOSYL HYDROLASE"/>
    <property type="match status" value="1"/>
</dbReference>
<proteinExistence type="predicted"/>
<protein>
    <recommendedName>
        <fullName evidence="4">Nudix hydrolase domain-containing protein</fullName>
    </recommendedName>
</protein>
<keyword evidence="2" id="KW-0378">Hydrolase</keyword>
<feature type="domain" description="Nudix hydrolase" evidence="4">
    <location>
        <begin position="17"/>
        <end position="144"/>
    </location>
</feature>
<dbReference type="InterPro" id="IPR015797">
    <property type="entry name" value="NUDIX_hydrolase-like_dom_sf"/>
</dbReference>
<organism evidence="5 6">
    <name type="scientific">Streptomyces lunalinharesii</name>
    <dbReference type="NCBI Taxonomy" id="333384"/>
    <lineage>
        <taxon>Bacteria</taxon>
        <taxon>Bacillati</taxon>
        <taxon>Actinomycetota</taxon>
        <taxon>Actinomycetes</taxon>
        <taxon>Kitasatosporales</taxon>
        <taxon>Streptomycetaceae</taxon>
        <taxon>Streptomyces</taxon>
    </lineage>
</organism>
<evidence type="ECO:0000313" key="5">
    <source>
        <dbReference type="EMBL" id="GAA2657850.1"/>
    </source>
</evidence>
<evidence type="ECO:0000256" key="1">
    <source>
        <dbReference type="ARBA" id="ARBA00001946"/>
    </source>
</evidence>
<dbReference type="CDD" id="cd02883">
    <property type="entry name" value="NUDIX_Hydrolase"/>
    <property type="match status" value="1"/>
</dbReference>
<dbReference type="InterPro" id="IPR020476">
    <property type="entry name" value="Nudix_hydrolase"/>
</dbReference>
<dbReference type="EMBL" id="BAAARK010000006">
    <property type="protein sequence ID" value="GAA2657850.1"/>
    <property type="molecule type" value="Genomic_DNA"/>
</dbReference>
<gene>
    <name evidence="5" type="ORF">GCM10009864_25520</name>
</gene>
<dbReference type="Proteomes" id="UP001500994">
    <property type="component" value="Unassembled WGS sequence"/>
</dbReference>
<name>A0ABN3RPW9_9ACTN</name>
<dbReference type="InterPro" id="IPR000086">
    <property type="entry name" value="NUDIX_hydrolase_dom"/>
</dbReference>
<accession>A0ABN3RPW9</accession>
<reference evidence="5 6" key="1">
    <citation type="journal article" date="2019" name="Int. J. Syst. Evol. Microbiol.">
        <title>The Global Catalogue of Microorganisms (GCM) 10K type strain sequencing project: providing services to taxonomists for standard genome sequencing and annotation.</title>
        <authorList>
            <consortium name="The Broad Institute Genomics Platform"/>
            <consortium name="The Broad Institute Genome Sequencing Center for Infectious Disease"/>
            <person name="Wu L."/>
            <person name="Ma J."/>
        </authorList>
    </citation>
    <scope>NUCLEOTIDE SEQUENCE [LARGE SCALE GENOMIC DNA]</scope>
    <source>
        <strain evidence="5 6">JCM 16374</strain>
    </source>
</reference>
<dbReference type="Pfam" id="PF00293">
    <property type="entry name" value="NUDIX"/>
    <property type="match status" value="1"/>
</dbReference>
<dbReference type="SUPFAM" id="SSF55811">
    <property type="entry name" value="Nudix"/>
    <property type="match status" value="1"/>
</dbReference>
<feature type="region of interest" description="Disordered" evidence="3">
    <location>
        <begin position="126"/>
        <end position="163"/>
    </location>
</feature>
<dbReference type="PROSITE" id="PS51462">
    <property type="entry name" value="NUDIX"/>
    <property type="match status" value="1"/>
</dbReference>
<evidence type="ECO:0000313" key="6">
    <source>
        <dbReference type="Proteomes" id="UP001500994"/>
    </source>
</evidence>
<comment type="caution">
    <text evidence="5">The sequence shown here is derived from an EMBL/GenBank/DDBJ whole genome shotgun (WGS) entry which is preliminary data.</text>
</comment>
<dbReference type="Gene3D" id="3.90.79.10">
    <property type="entry name" value="Nucleoside Triphosphate Pyrophosphohydrolase"/>
    <property type="match status" value="1"/>
</dbReference>
<evidence type="ECO:0000259" key="4">
    <source>
        <dbReference type="PROSITE" id="PS51462"/>
    </source>
</evidence>
<sequence length="197" mass="21522">MPHRGNAGLRAAKEVGATERPVSAAVIVRGSHVLLVQRRVTEGDLVWQFPASKVEAGEPAEQAAVRETLEETGLTVEALRLLGERRHPKTGHASIFTAKDATHSSKQTRAPARAMRALSLFTVVSEPARQPRSHHQRDGAELIPRAASARKRPDSGHGYLKQELNCGTEPDLPSEISASSQHRPCQTRFHLAEHAQH</sequence>